<accession>A0ABT4MZQ7</accession>
<gene>
    <name evidence="2" type="ORF">O4213_21090</name>
</gene>
<dbReference type="RefSeq" id="WP_301573211.1">
    <property type="nucleotide sequence ID" value="NZ_JAPWIE010000006.1"/>
</dbReference>
<dbReference type="CDD" id="cd11614">
    <property type="entry name" value="SAF_CpaB_FlgA_like"/>
    <property type="match status" value="1"/>
</dbReference>
<dbReference type="InterPro" id="IPR013974">
    <property type="entry name" value="SAF"/>
</dbReference>
<organism evidence="2 3">
    <name type="scientific">Gordonia rubripertincta</name>
    <name type="common">Rhodococcus corallinus</name>
    <dbReference type="NCBI Taxonomy" id="36822"/>
    <lineage>
        <taxon>Bacteria</taxon>
        <taxon>Bacillati</taxon>
        <taxon>Actinomycetota</taxon>
        <taxon>Actinomycetes</taxon>
        <taxon>Mycobacteriales</taxon>
        <taxon>Gordoniaceae</taxon>
        <taxon>Gordonia</taxon>
    </lineage>
</organism>
<evidence type="ECO:0000313" key="2">
    <source>
        <dbReference type="EMBL" id="MCZ4552500.1"/>
    </source>
</evidence>
<name>A0ABT4MZQ7_GORRU</name>
<feature type="domain" description="SAF" evidence="1">
    <location>
        <begin position="55"/>
        <end position="117"/>
    </location>
</feature>
<protein>
    <submittedName>
        <fullName evidence="2">SAF domain-containing protein</fullName>
    </submittedName>
</protein>
<dbReference type="Proteomes" id="UP001067235">
    <property type="component" value="Unassembled WGS sequence"/>
</dbReference>
<proteinExistence type="predicted"/>
<dbReference type="SMART" id="SM00858">
    <property type="entry name" value="SAF"/>
    <property type="match status" value="1"/>
</dbReference>
<evidence type="ECO:0000313" key="3">
    <source>
        <dbReference type="Proteomes" id="UP001067235"/>
    </source>
</evidence>
<dbReference type="EMBL" id="JAPWIE010000006">
    <property type="protein sequence ID" value="MCZ4552500.1"/>
    <property type="molecule type" value="Genomic_DNA"/>
</dbReference>
<dbReference type="Gene3D" id="3.90.1210.10">
    <property type="entry name" value="Antifreeze-like/N-acetylneuraminic acid synthase C-terminal domain"/>
    <property type="match status" value="1"/>
</dbReference>
<reference evidence="2" key="1">
    <citation type="submission" date="2022-12" db="EMBL/GenBank/DDBJ databases">
        <authorList>
            <person name="Krivoruchko A.V."/>
            <person name="Elkin A."/>
        </authorList>
    </citation>
    <scope>NUCLEOTIDE SEQUENCE</scope>
    <source>
        <strain evidence="2">IEGM 1388</strain>
    </source>
</reference>
<sequence length="223" mass="23362">MPARNPLTPTFFDRIRRALRPGWTRSLLIRRLSAGLLLVLAVAAAASGGRQNDLSTVVVAGHDVTPGSRLTSADVTTREVDPDMIPAGAITDPSALTDSTVTGPVRTGEIFTDSRVLSSRLPMDLLGRPDGRLVPVKLSDTAIVELLREGDVVDVLSIDDTGGDQSSRAATVLVKNAVVALVSATTQVRSADGSRLALLAMPERDAHAVASATLASPITVVFH</sequence>
<evidence type="ECO:0000259" key="1">
    <source>
        <dbReference type="SMART" id="SM00858"/>
    </source>
</evidence>
<comment type="caution">
    <text evidence="2">The sequence shown here is derived from an EMBL/GenBank/DDBJ whole genome shotgun (WGS) entry which is preliminary data.</text>
</comment>
<keyword evidence="3" id="KW-1185">Reference proteome</keyword>
<dbReference type="Pfam" id="PF08666">
    <property type="entry name" value="SAF"/>
    <property type="match status" value="1"/>
</dbReference>